<dbReference type="EMBL" id="HBER01018390">
    <property type="protein sequence ID" value="CAD8534006.1"/>
    <property type="molecule type" value="Transcribed_RNA"/>
</dbReference>
<name>A0A7S0IWQ1_9EUKA</name>
<protein>
    <submittedName>
        <fullName evidence="1">Uncharacterized protein</fullName>
    </submittedName>
</protein>
<sequence length="138" mass="14978">MHAGVAAALAALEHADSAMHRPSLRIGVGFGHSHLASHIIMHIGLGSWQVFVHGEPHSFQTAPPSHVGVAAALAALEHADSAMHRPSCAHQHRRSANAGCDTMVVVVTLAVFRYLLPLPPKQRNQRRLSRCRRKMAAW</sequence>
<reference evidence="1" key="1">
    <citation type="submission" date="2021-01" db="EMBL/GenBank/DDBJ databases">
        <authorList>
            <person name="Corre E."/>
            <person name="Pelletier E."/>
            <person name="Niang G."/>
            <person name="Scheremetjew M."/>
            <person name="Finn R."/>
            <person name="Kale V."/>
            <person name="Holt S."/>
            <person name="Cochrane G."/>
            <person name="Meng A."/>
            <person name="Brown T."/>
            <person name="Cohen L."/>
        </authorList>
    </citation>
    <scope>NUCLEOTIDE SEQUENCE</scope>
    <source>
        <strain evidence="1">RCC1130</strain>
    </source>
</reference>
<gene>
    <name evidence="1" type="ORF">CLEP1334_LOCUS9261</name>
</gene>
<organism evidence="1">
    <name type="scientific">Calcidiscus leptoporus</name>
    <dbReference type="NCBI Taxonomy" id="127549"/>
    <lineage>
        <taxon>Eukaryota</taxon>
        <taxon>Haptista</taxon>
        <taxon>Haptophyta</taxon>
        <taxon>Prymnesiophyceae</taxon>
        <taxon>Coccolithales</taxon>
        <taxon>Calcidiscaceae</taxon>
        <taxon>Calcidiscus</taxon>
    </lineage>
</organism>
<proteinExistence type="predicted"/>
<evidence type="ECO:0000313" key="1">
    <source>
        <dbReference type="EMBL" id="CAD8534006.1"/>
    </source>
</evidence>
<accession>A0A7S0IWQ1</accession>
<dbReference type="AlphaFoldDB" id="A0A7S0IWQ1"/>